<dbReference type="OrthoDB" id="354351at2759"/>
<dbReference type="GO" id="GO:0008289">
    <property type="term" value="F:lipid binding"/>
    <property type="evidence" value="ECO:0007669"/>
    <property type="project" value="InterPro"/>
</dbReference>
<accession>A0A7R9QHQ1</accession>
<reference evidence="3" key="1">
    <citation type="submission" date="2020-11" db="EMBL/GenBank/DDBJ databases">
        <authorList>
            <person name="Tran Van P."/>
        </authorList>
    </citation>
    <scope>NUCLEOTIDE SEQUENCE</scope>
</reference>
<evidence type="ECO:0000313" key="4">
    <source>
        <dbReference type="Proteomes" id="UP000759131"/>
    </source>
</evidence>
<dbReference type="Proteomes" id="UP000759131">
    <property type="component" value="Unassembled WGS sequence"/>
</dbReference>
<comment type="similarity">
    <text evidence="1">Belongs to the calycin superfamily. Fatty-acid binding protein (FABP) family.</text>
</comment>
<dbReference type="SUPFAM" id="SSF50814">
    <property type="entry name" value="Lipocalins"/>
    <property type="match status" value="1"/>
</dbReference>
<organism evidence="3">
    <name type="scientific">Medioppia subpectinata</name>
    <dbReference type="NCBI Taxonomy" id="1979941"/>
    <lineage>
        <taxon>Eukaryota</taxon>
        <taxon>Metazoa</taxon>
        <taxon>Ecdysozoa</taxon>
        <taxon>Arthropoda</taxon>
        <taxon>Chelicerata</taxon>
        <taxon>Arachnida</taxon>
        <taxon>Acari</taxon>
        <taxon>Acariformes</taxon>
        <taxon>Sarcoptiformes</taxon>
        <taxon>Oribatida</taxon>
        <taxon>Brachypylina</taxon>
        <taxon>Oppioidea</taxon>
        <taxon>Oppiidae</taxon>
        <taxon>Medioppia</taxon>
    </lineage>
</organism>
<proteinExistence type="inferred from homology"/>
<evidence type="ECO:0000313" key="2">
    <source>
        <dbReference type="EMBL" id="CAD7645132.1"/>
    </source>
</evidence>
<dbReference type="EMBL" id="CAJPIZ010033717">
    <property type="protein sequence ID" value="CAG2120488.1"/>
    <property type="molecule type" value="Genomic_DNA"/>
</dbReference>
<dbReference type="EMBL" id="OC888292">
    <property type="protein sequence ID" value="CAD7645290.1"/>
    <property type="molecule type" value="Genomic_DNA"/>
</dbReference>
<dbReference type="EMBL" id="OC887888">
    <property type="protein sequence ID" value="CAD7645132.1"/>
    <property type="molecule type" value="Genomic_DNA"/>
</dbReference>
<evidence type="ECO:0000313" key="3">
    <source>
        <dbReference type="EMBL" id="CAD7645290.1"/>
    </source>
</evidence>
<dbReference type="EMBL" id="CAJPIZ010033313">
    <property type="protein sequence ID" value="CAG2120415.1"/>
    <property type="molecule type" value="Genomic_DNA"/>
</dbReference>
<name>A0A7R9QHQ1_9ACAR</name>
<dbReference type="InterPro" id="IPR012674">
    <property type="entry name" value="Calycin"/>
</dbReference>
<feature type="non-terminal residue" evidence="3">
    <location>
        <position position="1"/>
    </location>
</feature>
<sequence length="96" mass="11231">PDYEITKEGDYYTLKTVSEFKTSEIRFKLNGEEFEENRLDGLRVKSTIVQKGNKWIHKQMSDKNLVTIIREFNGDTIRVTGALNNVAFVRIYKKVN</sequence>
<dbReference type="PANTHER" id="PTHR11955">
    <property type="entry name" value="FATTY ACID BINDING PROTEIN"/>
    <property type="match status" value="1"/>
</dbReference>
<dbReference type="Gene3D" id="2.40.128.20">
    <property type="match status" value="1"/>
</dbReference>
<dbReference type="InterPro" id="IPR031259">
    <property type="entry name" value="ILBP"/>
</dbReference>
<dbReference type="AlphaFoldDB" id="A0A7R9QHQ1"/>
<protein>
    <submittedName>
        <fullName evidence="3">Uncharacterized protein</fullName>
    </submittedName>
</protein>
<keyword evidence="4" id="KW-1185">Reference proteome</keyword>
<evidence type="ECO:0000256" key="1">
    <source>
        <dbReference type="ARBA" id="ARBA00008390"/>
    </source>
</evidence>
<gene>
    <name evidence="2" type="ORF">OSB1V03_LOCUS20362</name>
    <name evidence="3" type="ORF">OSB1V03_LOCUS20435</name>
</gene>